<name>A0A8A4U5E7_SULCO</name>
<dbReference type="Proteomes" id="UP000663929">
    <property type="component" value="Chromosome"/>
</dbReference>
<keyword evidence="2" id="KW-1185">Reference proteome</keyword>
<organism evidence="1 2">
    <name type="scientific">Sulfidibacter corallicola</name>
    <dbReference type="NCBI Taxonomy" id="2818388"/>
    <lineage>
        <taxon>Bacteria</taxon>
        <taxon>Pseudomonadati</taxon>
        <taxon>Acidobacteriota</taxon>
        <taxon>Holophagae</taxon>
        <taxon>Acanthopleuribacterales</taxon>
        <taxon>Acanthopleuribacteraceae</taxon>
        <taxon>Sulfidibacter</taxon>
    </lineage>
</organism>
<dbReference type="Pfam" id="PF01136">
    <property type="entry name" value="Peptidase_U32"/>
    <property type="match status" value="1"/>
</dbReference>
<accession>A0A8A4U5E7</accession>
<protein>
    <submittedName>
        <fullName evidence="1">U32 family peptidase</fullName>
    </submittedName>
</protein>
<proteinExistence type="predicted"/>
<dbReference type="InterPro" id="IPR051454">
    <property type="entry name" value="RNA/ubiquinone_mod_enzymes"/>
</dbReference>
<evidence type="ECO:0000313" key="1">
    <source>
        <dbReference type="EMBL" id="QTD53955.1"/>
    </source>
</evidence>
<dbReference type="AlphaFoldDB" id="A0A8A4U5E7"/>
<gene>
    <name evidence="1" type="ORF">J3U87_16015</name>
</gene>
<sequence>MTRTTRPSFSITGRTQADLRQGWELDGVTEVLLEHTDLARIGNLDTNQVRQSAAEARNRGLKTVLVWDLLLSDREIADGGALIRSLDLSHFDAIRVQDPGVATYVRDAFPMMERQLVLETGNHNLVGIRRWIEAFEPKRIVLSNELPMPLIRSIREALDANDHTVTLEYLALGRLLIFYTPRKLISPVEPETDEWAFIERFATSVDEGKHFPLVENTQGTFMFYEKDLFLVPYLEEIAAAGIDVARFDLKHFEADELIPALESYLREPSAEHLGRLKSHLAPRLTRGFFKSNRTDKQFVKLKNQHLVVPEQAQLVGTVVETRKKKYLALMTELPFGQNDLLEFIAPEGHVAKARVEWIRDVTGNEHDRAESTGLWMVNHVGKVSAGSRVYRLRES</sequence>
<evidence type="ECO:0000313" key="2">
    <source>
        <dbReference type="Proteomes" id="UP000663929"/>
    </source>
</evidence>
<dbReference type="InterPro" id="IPR001539">
    <property type="entry name" value="Peptidase_U32"/>
</dbReference>
<dbReference type="RefSeq" id="WP_237384055.1">
    <property type="nucleotide sequence ID" value="NZ_CP071793.1"/>
</dbReference>
<reference evidence="1" key="1">
    <citation type="submission" date="2021-03" db="EMBL/GenBank/DDBJ databases">
        <title>Acanthopleuribacteraceae sp. M133.</title>
        <authorList>
            <person name="Wang G."/>
        </authorList>
    </citation>
    <scope>NUCLEOTIDE SEQUENCE</scope>
    <source>
        <strain evidence="1">M133</strain>
    </source>
</reference>
<dbReference type="PANTHER" id="PTHR30217">
    <property type="entry name" value="PEPTIDASE U32 FAMILY"/>
    <property type="match status" value="1"/>
</dbReference>
<dbReference type="KEGG" id="scor:J3U87_16015"/>
<dbReference type="EMBL" id="CP071793">
    <property type="protein sequence ID" value="QTD53955.1"/>
    <property type="molecule type" value="Genomic_DNA"/>
</dbReference>
<dbReference type="PANTHER" id="PTHR30217:SF12">
    <property type="entry name" value="U32 FAMILY PEPTIDASE"/>
    <property type="match status" value="1"/>
</dbReference>